<dbReference type="RefSeq" id="WP_192775047.1">
    <property type="nucleotide sequence ID" value="NZ_BAAASY010000027.1"/>
</dbReference>
<accession>A0ABR9KCW6</accession>
<evidence type="ECO:0000313" key="2">
    <source>
        <dbReference type="Proteomes" id="UP000661607"/>
    </source>
</evidence>
<evidence type="ECO:0000313" key="1">
    <source>
        <dbReference type="EMBL" id="MBE1559848.1"/>
    </source>
</evidence>
<dbReference type="Proteomes" id="UP000661607">
    <property type="component" value="Unassembled WGS sequence"/>
</dbReference>
<organism evidence="1 2">
    <name type="scientific">Nonomuraea africana</name>
    <dbReference type="NCBI Taxonomy" id="46171"/>
    <lineage>
        <taxon>Bacteria</taxon>
        <taxon>Bacillati</taxon>
        <taxon>Actinomycetota</taxon>
        <taxon>Actinomycetes</taxon>
        <taxon>Streptosporangiales</taxon>
        <taxon>Streptosporangiaceae</taxon>
        <taxon>Nonomuraea</taxon>
    </lineage>
</organism>
<reference evidence="1 2" key="1">
    <citation type="submission" date="2020-10" db="EMBL/GenBank/DDBJ databases">
        <title>Sequencing the genomes of 1000 actinobacteria strains.</title>
        <authorList>
            <person name="Klenk H.-P."/>
        </authorList>
    </citation>
    <scope>NUCLEOTIDE SEQUENCE [LARGE SCALE GENOMIC DNA]</scope>
    <source>
        <strain evidence="1 2">DSM 43748</strain>
    </source>
</reference>
<gene>
    <name evidence="1" type="ORF">H4W81_002627</name>
</gene>
<comment type="caution">
    <text evidence="1">The sequence shown here is derived from an EMBL/GenBank/DDBJ whole genome shotgun (WGS) entry which is preliminary data.</text>
</comment>
<protein>
    <submittedName>
        <fullName evidence="1">Uncharacterized protein</fullName>
    </submittedName>
</protein>
<name>A0ABR9KCW6_9ACTN</name>
<sequence>MPRVEAGQARVFDALGLSAREAERVLASGQDAISLMAEFWRAGMPIEEVAAWRAAGFTGEEAARMRAEGTDVEQAKVLRALTEGDEP</sequence>
<dbReference type="EMBL" id="JADBEF010000001">
    <property type="protein sequence ID" value="MBE1559848.1"/>
    <property type="molecule type" value="Genomic_DNA"/>
</dbReference>
<proteinExistence type="predicted"/>
<keyword evidence="2" id="KW-1185">Reference proteome</keyword>